<evidence type="ECO:0000256" key="1">
    <source>
        <dbReference type="SAM" id="SignalP"/>
    </source>
</evidence>
<organism evidence="2 3">
    <name type="scientific">Porphyromonas pasteri</name>
    <dbReference type="NCBI Taxonomy" id="1583331"/>
    <lineage>
        <taxon>Bacteria</taxon>
        <taxon>Pseudomonadati</taxon>
        <taxon>Bacteroidota</taxon>
        <taxon>Bacteroidia</taxon>
        <taxon>Bacteroidales</taxon>
        <taxon>Porphyromonadaceae</taxon>
        <taxon>Porphyromonas</taxon>
    </lineage>
</organism>
<protein>
    <recommendedName>
        <fullName evidence="4">DUF3575 domain-containing protein</fullName>
    </recommendedName>
</protein>
<gene>
    <name evidence="2" type="ORF">GCM10007088_14570</name>
</gene>
<proteinExistence type="predicted"/>
<keyword evidence="1" id="KW-0732">Signal</keyword>
<feature type="signal peptide" evidence="1">
    <location>
        <begin position="1"/>
        <end position="20"/>
    </location>
</feature>
<sequence>MRMKKFSTLLLSLALGSTLAAQTPKFTPEHGALLDGKTIVKANITSPIFKNYSFAAERILTKGLSLQLGIATMPKGALPFSSSFENHIGHDVSMSSVKLQSFYVTPELRWYTGGGYGHGFYLMAYYRYQNYKLSGYTLNMDVREGASSTDKPVALDLTGDFKTNSFGFGLGAQWLFGRNKNIVLDWNILGVHAGKGKLTLAGDYSATNLTDKEIADLQKQISENVSDLPTIKLVGEDVNVDKASKKVSIDNVSTPWAWLRASVSLGFRF</sequence>
<comment type="caution">
    <text evidence="2">The sequence shown here is derived from an EMBL/GenBank/DDBJ whole genome shotgun (WGS) entry which is preliminary data.</text>
</comment>
<dbReference type="Proteomes" id="UP000653477">
    <property type="component" value="Unassembled WGS sequence"/>
</dbReference>
<dbReference type="EMBL" id="BMPU01000005">
    <property type="protein sequence ID" value="GGM56811.1"/>
    <property type="molecule type" value="Genomic_DNA"/>
</dbReference>
<feature type="chain" id="PRO_5046927886" description="DUF3575 domain-containing protein" evidence="1">
    <location>
        <begin position="21"/>
        <end position="269"/>
    </location>
</feature>
<accession>A0ABQ2H7V8</accession>
<name>A0ABQ2H7V8_9PORP</name>
<evidence type="ECO:0000313" key="2">
    <source>
        <dbReference type="EMBL" id="GGM56811.1"/>
    </source>
</evidence>
<evidence type="ECO:0000313" key="3">
    <source>
        <dbReference type="Proteomes" id="UP000653477"/>
    </source>
</evidence>
<keyword evidence="3" id="KW-1185">Reference proteome</keyword>
<reference evidence="3" key="1">
    <citation type="journal article" date="2019" name="Int. J. Syst. Evol. Microbiol.">
        <title>The Global Catalogue of Microorganisms (GCM) 10K type strain sequencing project: providing services to taxonomists for standard genome sequencing and annotation.</title>
        <authorList>
            <consortium name="The Broad Institute Genomics Platform"/>
            <consortium name="The Broad Institute Genome Sequencing Center for Infectious Disease"/>
            <person name="Wu L."/>
            <person name="Ma J."/>
        </authorList>
    </citation>
    <scope>NUCLEOTIDE SEQUENCE [LARGE SCALE GENOMIC DNA]</scope>
    <source>
        <strain evidence="3">JCM 30531</strain>
    </source>
</reference>
<evidence type="ECO:0008006" key="4">
    <source>
        <dbReference type="Google" id="ProtNLM"/>
    </source>
</evidence>